<dbReference type="CDD" id="cd18724">
    <property type="entry name" value="PIN_LabA-like"/>
    <property type="match status" value="1"/>
</dbReference>
<dbReference type="InterPro" id="IPR007681">
    <property type="entry name" value="Mog1"/>
</dbReference>
<dbReference type="EMBL" id="CDHN01000001">
    <property type="protein sequence ID" value="CEJ82880.1"/>
    <property type="molecule type" value="Genomic_DNA"/>
</dbReference>
<dbReference type="PANTHER" id="PTHR15837">
    <property type="entry name" value="RAN GUANINE NUCLEOTIDE RELEASE FACTOR"/>
    <property type="match status" value="1"/>
</dbReference>
<feature type="compositionally biased region" description="Pro residues" evidence="1">
    <location>
        <begin position="78"/>
        <end position="91"/>
    </location>
</feature>
<evidence type="ECO:0000313" key="2">
    <source>
        <dbReference type="EMBL" id="CEJ82880.1"/>
    </source>
</evidence>
<dbReference type="GO" id="GO:0006606">
    <property type="term" value="P:protein import into nucleus"/>
    <property type="evidence" value="ECO:0007669"/>
    <property type="project" value="TreeGrafter"/>
</dbReference>
<accession>A0A0A1T9K7</accession>
<evidence type="ECO:0008006" key="4">
    <source>
        <dbReference type="Google" id="ProtNLM"/>
    </source>
</evidence>
<dbReference type="GO" id="GO:0031267">
    <property type="term" value="F:small GTPase binding"/>
    <property type="evidence" value="ECO:0007669"/>
    <property type="project" value="TreeGrafter"/>
</dbReference>
<dbReference type="AlphaFoldDB" id="A0A0A1T9K7"/>
<reference evidence="2 3" key="1">
    <citation type="journal article" date="2015" name="Genome Announc.">
        <title>Draft Genome Sequence and Gene Annotation of the Entomopathogenic Fungus Verticillium hemipterigenum.</title>
        <authorList>
            <person name="Horn F."/>
            <person name="Habel A."/>
            <person name="Scharf D.H."/>
            <person name="Dworschak J."/>
            <person name="Brakhage A.A."/>
            <person name="Guthke R."/>
            <person name="Hertweck C."/>
            <person name="Linde J."/>
        </authorList>
    </citation>
    <scope>NUCLEOTIDE SEQUENCE [LARGE SCALE GENOMIC DNA]</scope>
</reference>
<gene>
    <name evidence="2" type="ORF">VHEMI02923</name>
</gene>
<proteinExistence type="predicted"/>
<protein>
    <recommendedName>
        <fullName evidence="4">Cell wall glucanase</fullName>
    </recommendedName>
</protein>
<dbReference type="Proteomes" id="UP000039046">
    <property type="component" value="Unassembled WGS sequence"/>
</dbReference>
<sequence>MDEDEESSQTGSVSSTYPASLGDFSSLRESLISFQPQHNILTNEWQGDDNVKLGNLSKIVSQLRKGGISGSSSREPSPRPQSKPTSPAPPAPRREQSLPPARGPNRLPSENVLNGISSQTISTEEPPTKRVNGTPTATRPNHVAPTSDFSRFGQILSYQTEMNGSLAFVFGTLQTIQEARNALSKKLSPRKKRDAALKRIYPDVASNGVHIFLDMSNIDISFHKCLRTRHQLPQDSRFNPMPRLNLTLLTEILLRGRQADRMFASCSILPGRSAEPRFVQDLRNLGYSTDVRTRKRVEELEQTSASAIGTTTVRYVEDLVDETLQTRMAESAMSCFQNPGTMVLATGDAKPAQYSDGFLAYVERALQMGWNVEVVSWRSSLSTSWRDTRWKGQWGDRFSVIELDEFVDELLDCYMTH</sequence>
<dbReference type="Gene3D" id="3.40.50.1010">
    <property type="entry name" value="5'-nuclease"/>
    <property type="match status" value="1"/>
</dbReference>
<dbReference type="PANTHER" id="PTHR15837:SF5">
    <property type="entry name" value="NYN DOMAIN-CONTAINING PROTEIN"/>
    <property type="match status" value="1"/>
</dbReference>
<feature type="compositionally biased region" description="Polar residues" evidence="1">
    <location>
        <begin position="111"/>
        <end position="139"/>
    </location>
</feature>
<dbReference type="STRING" id="1531966.A0A0A1T9K7"/>
<evidence type="ECO:0000313" key="3">
    <source>
        <dbReference type="Proteomes" id="UP000039046"/>
    </source>
</evidence>
<evidence type="ECO:0000256" key="1">
    <source>
        <dbReference type="SAM" id="MobiDB-lite"/>
    </source>
</evidence>
<dbReference type="OrthoDB" id="5590473at2759"/>
<feature type="region of interest" description="Disordered" evidence="1">
    <location>
        <begin position="63"/>
        <end position="146"/>
    </location>
</feature>
<dbReference type="GO" id="GO:0005634">
    <property type="term" value="C:nucleus"/>
    <property type="evidence" value="ECO:0007669"/>
    <property type="project" value="TreeGrafter"/>
</dbReference>
<keyword evidence="3" id="KW-1185">Reference proteome</keyword>
<dbReference type="GO" id="GO:0005085">
    <property type="term" value="F:guanyl-nucleotide exchange factor activity"/>
    <property type="evidence" value="ECO:0007669"/>
    <property type="project" value="TreeGrafter"/>
</dbReference>
<name>A0A0A1T9K7_9HYPO</name>
<dbReference type="HOGENOM" id="CLU_048138_1_0_1"/>
<feature type="compositionally biased region" description="Polar residues" evidence="1">
    <location>
        <begin position="8"/>
        <end position="18"/>
    </location>
</feature>
<feature type="region of interest" description="Disordered" evidence="1">
    <location>
        <begin position="1"/>
        <end position="21"/>
    </location>
</feature>
<organism evidence="2 3">
    <name type="scientific">[Torrubiella] hemipterigena</name>
    <dbReference type="NCBI Taxonomy" id="1531966"/>
    <lineage>
        <taxon>Eukaryota</taxon>
        <taxon>Fungi</taxon>
        <taxon>Dikarya</taxon>
        <taxon>Ascomycota</taxon>
        <taxon>Pezizomycotina</taxon>
        <taxon>Sordariomycetes</taxon>
        <taxon>Hypocreomycetidae</taxon>
        <taxon>Hypocreales</taxon>
        <taxon>Clavicipitaceae</taxon>
        <taxon>Clavicipitaceae incertae sedis</taxon>
        <taxon>'Torrubiella' clade</taxon>
    </lineage>
</organism>